<accession>F8NWT4</accession>
<gene>
    <name evidence="1" type="ORF">SERLADRAFT_408783</name>
</gene>
<dbReference type="Proteomes" id="UP000008064">
    <property type="component" value="Unassembled WGS sequence"/>
</dbReference>
<dbReference type="EMBL" id="GL945434">
    <property type="protein sequence ID" value="EGO25054.1"/>
    <property type="molecule type" value="Genomic_DNA"/>
</dbReference>
<dbReference type="AlphaFoldDB" id="F8NWT4"/>
<name>F8NWT4_SERL9</name>
<evidence type="ECO:0000313" key="1">
    <source>
        <dbReference type="EMBL" id="EGO25054.1"/>
    </source>
</evidence>
<organism>
    <name type="scientific">Serpula lacrymans var. lacrymans (strain S7.9)</name>
    <name type="common">Dry rot fungus</name>
    <dbReference type="NCBI Taxonomy" id="578457"/>
    <lineage>
        <taxon>Eukaryota</taxon>
        <taxon>Fungi</taxon>
        <taxon>Dikarya</taxon>
        <taxon>Basidiomycota</taxon>
        <taxon>Agaricomycotina</taxon>
        <taxon>Agaricomycetes</taxon>
        <taxon>Agaricomycetidae</taxon>
        <taxon>Boletales</taxon>
        <taxon>Coniophorineae</taxon>
        <taxon>Serpulaceae</taxon>
        <taxon>Serpula</taxon>
    </lineage>
</organism>
<proteinExistence type="predicted"/>
<protein>
    <submittedName>
        <fullName evidence="1">Uncharacterized protein</fullName>
    </submittedName>
</protein>
<reference evidence="1" key="1">
    <citation type="submission" date="2011-04" db="EMBL/GenBank/DDBJ databases">
        <title>Evolution of plant cell wall degrading machinery underlies the functional diversity of forest fungi.</title>
        <authorList>
            <consortium name="US DOE Joint Genome Institute (JGI-PGF)"/>
            <person name="Eastwood D.C."/>
            <person name="Floudas D."/>
            <person name="Binder M."/>
            <person name="Majcherczyk A."/>
            <person name="Schneider P."/>
            <person name="Aerts A."/>
            <person name="Asiegbu F.O."/>
            <person name="Baker S.E."/>
            <person name="Barry K."/>
            <person name="Bendiksby M."/>
            <person name="Blumentritt M."/>
            <person name="Coutinho P.M."/>
            <person name="Cullen D."/>
            <person name="Cullen D."/>
            <person name="Gathman A."/>
            <person name="Goodell B."/>
            <person name="Henrissat B."/>
            <person name="Ihrmark K."/>
            <person name="Kauserud H."/>
            <person name="Kohler A."/>
            <person name="LaButti K."/>
            <person name="Lapidus A."/>
            <person name="Lavin J.L."/>
            <person name="Lee Y.-H."/>
            <person name="Lindquist E."/>
            <person name="Lilly W."/>
            <person name="Lucas S."/>
            <person name="Morin E."/>
            <person name="Murat C."/>
            <person name="Oguiza J.A."/>
            <person name="Park J."/>
            <person name="Pisabarro A.G."/>
            <person name="Riley R."/>
            <person name="Rosling A."/>
            <person name="Salamov A."/>
            <person name="Schmidt O."/>
            <person name="Schmutz J."/>
            <person name="Skrede I."/>
            <person name="Stenlid J."/>
            <person name="Wiebenga A."/>
            <person name="Xie X."/>
            <person name="Kues U."/>
            <person name="Hibbett D.S."/>
            <person name="Hoffmeister D."/>
            <person name="Hogberg N."/>
            <person name="Martin F."/>
            <person name="Grigoriev I.V."/>
            <person name="Watkinson S.C."/>
        </authorList>
    </citation>
    <scope>NUCLEOTIDE SEQUENCE</scope>
    <source>
        <strain evidence="1">S7.9</strain>
    </source>
</reference>
<sequence>MVQNASMNCVVFKIYYLPMSLDIHQFYEQCGITHKTPPKLPKDGAHPHSGFLSQKLDQEDGFILYPVRVSLYFLVHVDGFATIYHTYLMPDNAQMTFQFIYSHEPPSPEDQWMEITVGRKTLTEMMSALFKAGTHEIFTAITSLMGQFMDLRYLTRPYEFKIKMTLKIQILLELGCYRRSSYSTNHKLNIYSPWMDLMATLRSLTEEEYAQALSLYSIHHNPALELTESDLQRIAKKKPEILNLPNYNAFGKLPALLDADAFALAQASQRLNAALSPTNSILIGSNTLRENDDGAQLKKVQSIIQDWDTKTPPVLGRDTVVRYYFPKLQKLGWGGYSDVTEVTQAELELRSALSVFEHDFECGAPELFETEIAVP</sequence>
<dbReference type="KEGG" id="sla:SERLADRAFT_408783"/>
<dbReference type="HOGENOM" id="CLU_738021_0_0_1"/>
<dbReference type="GeneID" id="18812778"/>
<dbReference type="RefSeq" id="XP_007319073.1">
    <property type="nucleotide sequence ID" value="XM_007319011.1"/>
</dbReference>